<dbReference type="PROSITE" id="PS51087">
    <property type="entry name" value="APAG"/>
    <property type="match status" value="1"/>
</dbReference>
<dbReference type="Pfam" id="PF04379">
    <property type="entry name" value="DUF525"/>
    <property type="match status" value="1"/>
</dbReference>
<protein>
    <recommendedName>
        <fullName evidence="1 2">Protein ApaG</fullName>
    </recommendedName>
</protein>
<dbReference type="Proteomes" id="UP001155128">
    <property type="component" value="Unassembled WGS sequence"/>
</dbReference>
<dbReference type="EMBL" id="JAMSHT010000001">
    <property type="protein sequence ID" value="MCM8556609.1"/>
    <property type="molecule type" value="Genomic_DNA"/>
</dbReference>
<organism evidence="4 5">
    <name type="scientific">Sphingomicrobium sediminis</name>
    <dbReference type="NCBI Taxonomy" id="2950949"/>
    <lineage>
        <taxon>Bacteria</taxon>
        <taxon>Pseudomonadati</taxon>
        <taxon>Pseudomonadota</taxon>
        <taxon>Alphaproteobacteria</taxon>
        <taxon>Sphingomonadales</taxon>
        <taxon>Sphingomonadaceae</taxon>
        <taxon>Sphingomicrobium</taxon>
    </lineage>
</organism>
<evidence type="ECO:0000256" key="2">
    <source>
        <dbReference type="HAMAP-Rule" id="MF_00791"/>
    </source>
</evidence>
<sequence>MTDLPTSGVLEALFPYSATTGETTVRVSVGYMPEQSSPQDSRWFWAYHVRIENHGEAPIQLISRHWVIKDADEVIHEVRGDGVIGEMPVIGPGASHDYVSGCPLDTATGTMQGSYQMIDSEGKGFEVAIPLFELEGPRS</sequence>
<dbReference type="InterPro" id="IPR007474">
    <property type="entry name" value="ApaG_domain"/>
</dbReference>
<dbReference type="Gene3D" id="2.60.40.1470">
    <property type="entry name" value="ApaG domain"/>
    <property type="match status" value="1"/>
</dbReference>
<feature type="domain" description="ApaG" evidence="3">
    <location>
        <begin position="17"/>
        <end position="139"/>
    </location>
</feature>
<dbReference type="InterPro" id="IPR036767">
    <property type="entry name" value="ApaG_sf"/>
</dbReference>
<evidence type="ECO:0000256" key="1">
    <source>
        <dbReference type="ARBA" id="ARBA00017693"/>
    </source>
</evidence>
<proteinExistence type="inferred from homology"/>
<dbReference type="PANTHER" id="PTHR47191:SF2">
    <property type="entry name" value="OS05G0170800 PROTEIN"/>
    <property type="match status" value="1"/>
</dbReference>
<keyword evidence="5" id="KW-1185">Reference proteome</keyword>
<evidence type="ECO:0000313" key="5">
    <source>
        <dbReference type="Proteomes" id="UP001155128"/>
    </source>
</evidence>
<evidence type="ECO:0000259" key="3">
    <source>
        <dbReference type="PROSITE" id="PS51087"/>
    </source>
</evidence>
<name>A0A9X2EJ75_9SPHN</name>
<gene>
    <name evidence="2 4" type="primary">apaG</name>
    <name evidence="4" type="ORF">NDO55_02085</name>
</gene>
<evidence type="ECO:0000313" key="4">
    <source>
        <dbReference type="EMBL" id="MCM8556609.1"/>
    </source>
</evidence>
<reference evidence="4" key="1">
    <citation type="submission" date="2022-06" db="EMBL/GenBank/DDBJ databases">
        <title>Sphingomicrobium sedimins sp. nov., a marine bacterium isolated from tidal flat.</title>
        <authorList>
            <person name="Kim C.-H."/>
            <person name="Yoo Y."/>
            <person name="Kim J.-J."/>
        </authorList>
    </citation>
    <scope>NUCLEOTIDE SEQUENCE</scope>
    <source>
        <strain evidence="4">GRR-S6-50</strain>
    </source>
</reference>
<dbReference type="InterPro" id="IPR050718">
    <property type="entry name" value="ApaG-like"/>
</dbReference>
<dbReference type="SUPFAM" id="SSF110069">
    <property type="entry name" value="ApaG-like"/>
    <property type="match status" value="1"/>
</dbReference>
<dbReference type="PANTHER" id="PTHR47191">
    <property type="entry name" value="OS05G0170800 PROTEIN"/>
    <property type="match status" value="1"/>
</dbReference>
<dbReference type="HAMAP" id="MF_00791">
    <property type="entry name" value="ApaG"/>
    <property type="match status" value="1"/>
</dbReference>
<comment type="caution">
    <text evidence="4">The sequence shown here is derived from an EMBL/GenBank/DDBJ whole genome shotgun (WGS) entry which is preliminary data.</text>
</comment>
<dbReference type="NCBIfam" id="NF003967">
    <property type="entry name" value="PRK05461.1"/>
    <property type="match status" value="1"/>
</dbReference>
<dbReference type="InterPro" id="IPR023065">
    <property type="entry name" value="Uncharacterised_ApaG"/>
</dbReference>
<accession>A0A9X2EJ75</accession>
<dbReference type="AlphaFoldDB" id="A0A9X2EJ75"/>
<dbReference type="RefSeq" id="WP_252111963.1">
    <property type="nucleotide sequence ID" value="NZ_JAMSHT010000001.1"/>
</dbReference>